<dbReference type="PANTHER" id="PTHR43820">
    <property type="entry name" value="HIGH-AFFINITY BRANCHED-CHAIN AMINO ACID TRANSPORT ATP-BINDING PROTEIN LIVF"/>
    <property type="match status" value="1"/>
</dbReference>
<evidence type="ECO:0000256" key="5">
    <source>
        <dbReference type="ARBA" id="ARBA00022970"/>
    </source>
</evidence>
<dbReference type="GO" id="GO:0015658">
    <property type="term" value="F:branched-chain amino acid transmembrane transporter activity"/>
    <property type="evidence" value="ECO:0007669"/>
    <property type="project" value="TreeGrafter"/>
</dbReference>
<dbReference type="SUPFAM" id="SSF52540">
    <property type="entry name" value="P-loop containing nucleoside triphosphate hydrolases"/>
    <property type="match status" value="1"/>
</dbReference>
<sequence>MTRSSSTVARSSCAARCRRSRSMTPCAGSIWETAMLELNNIDVHYGATQVLWDVSMRVGAGEIVSVMGPNGSGKSTVLKAAMGLKKATRGAVILDGEDLQGKSATLRPKRGMSIVLERRRLFPRMSVRENIQLGAFTRTHAEAARTMDWVLDILPDLQAHLNATAGKLSGGQQQMVAIARGLMADPRVLLMDEPFLGLSPIMVRTVSDIMRTINEKGVAILFNEQNAKLSFALSHRGYLLESGRVVLSGSGEEMLDHPEVKRVYLGQKTEGAA</sequence>
<dbReference type="KEGG" id="cmag:CBW24_03770"/>
<organism evidence="7 8">
    <name type="scientific">Pacificitalea manganoxidans</name>
    <dbReference type="NCBI Taxonomy" id="1411902"/>
    <lineage>
        <taxon>Bacteria</taxon>
        <taxon>Pseudomonadati</taxon>
        <taxon>Pseudomonadota</taxon>
        <taxon>Alphaproteobacteria</taxon>
        <taxon>Rhodobacterales</taxon>
        <taxon>Paracoccaceae</taxon>
        <taxon>Pacificitalea</taxon>
    </lineage>
</organism>
<evidence type="ECO:0000313" key="8">
    <source>
        <dbReference type="Proteomes" id="UP000219050"/>
    </source>
</evidence>
<dbReference type="InterPro" id="IPR003593">
    <property type="entry name" value="AAA+_ATPase"/>
</dbReference>
<proteinExistence type="inferred from homology"/>
<reference evidence="7 8" key="1">
    <citation type="submission" date="2017-05" db="EMBL/GenBank/DDBJ databases">
        <title>Comparative genomic and metabolic analysis of manganese-oxidizing mechanisms in Celeribater manganoxidans DY25T: its adaption to the environment of polymetallic nodule.</title>
        <authorList>
            <person name="Wang X."/>
        </authorList>
    </citation>
    <scope>NUCLEOTIDE SEQUENCE [LARGE SCALE GENOMIC DNA]</scope>
    <source>
        <strain evidence="7 8">DY25</strain>
    </source>
</reference>
<gene>
    <name evidence="7" type="ORF">CBW24_03770</name>
</gene>
<evidence type="ECO:0000313" key="7">
    <source>
        <dbReference type="EMBL" id="ATI41204.1"/>
    </source>
</evidence>
<dbReference type="PROSITE" id="PS00211">
    <property type="entry name" value="ABC_TRANSPORTER_1"/>
    <property type="match status" value="1"/>
</dbReference>
<evidence type="ECO:0000256" key="3">
    <source>
        <dbReference type="ARBA" id="ARBA00022741"/>
    </source>
</evidence>
<keyword evidence="4" id="KW-0067">ATP-binding</keyword>
<comment type="similarity">
    <text evidence="1">Belongs to the ABC transporter superfamily.</text>
</comment>
<evidence type="ECO:0000259" key="6">
    <source>
        <dbReference type="PROSITE" id="PS50893"/>
    </source>
</evidence>
<dbReference type="GO" id="GO:0015807">
    <property type="term" value="P:L-amino acid transport"/>
    <property type="evidence" value="ECO:0007669"/>
    <property type="project" value="TreeGrafter"/>
</dbReference>
<dbReference type="Gene3D" id="3.40.50.300">
    <property type="entry name" value="P-loop containing nucleotide triphosphate hydrolases"/>
    <property type="match status" value="1"/>
</dbReference>
<dbReference type="CDD" id="cd03224">
    <property type="entry name" value="ABC_TM1139_LivF_branched"/>
    <property type="match status" value="1"/>
</dbReference>
<name>A0A291LX23_9RHOB</name>
<dbReference type="AlphaFoldDB" id="A0A291LX23"/>
<keyword evidence="3" id="KW-0547">Nucleotide-binding</keyword>
<evidence type="ECO:0000256" key="1">
    <source>
        <dbReference type="ARBA" id="ARBA00005417"/>
    </source>
</evidence>
<keyword evidence="8" id="KW-1185">Reference proteome</keyword>
<dbReference type="PANTHER" id="PTHR43820:SF4">
    <property type="entry name" value="HIGH-AFFINITY BRANCHED-CHAIN AMINO ACID TRANSPORT ATP-BINDING PROTEIN LIVF"/>
    <property type="match status" value="1"/>
</dbReference>
<evidence type="ECO:0000256" key="2">
    <source>
        <dbReference type="ARBA" id="ARBA00022448"/>
    </source>
</evidence>
<dbReference type="GO" id="GO:0005524">
    <property type="term" value="F:ATP binding"/>
    <property type="evidence" value="ECO:0007669"/>
    <property type="project" value="UniProtKB-KW"/>
</dbReference>
<protein>
    <recommendedName>
        <fullName evidence="6">ABC transporter domain-containing protein</fullName>
    </recommendedName>
</protein>
<dbReference type="InterPro" id="IPR027417">
    <property type="entry name" value="P-loop_NTPase"/>
</dbReference>
<dbReference type="SMART" id="SM00382">
    <property type="entry name" value="AAA"/>
    <property type="match status" value="1"/>
</dbReference>
<keyword evidence="5" id="KW-0029">Amino-acid transport</keyword>
<evidence type="ECO:0000256" key="4">
    <source>
        <dbReference type="ARBA" id="ARBA00022840"/>
    </source>
</evidence>
<dbReference type="Pfam" id="PF00005">
    <property type="entry name" value="ABC_tran"/>
    <property type="match status" value="1"/>
</dbReference>
<accession>A0A291LX23</accession>
<keyword evidence="2" id="KW-0813">Transport</keyword>
<dbReference type="InterPro" id="IPR017871">
    <property type="entry name" value="ABC_transporter-like_CS"/>
</dbReference>
<dbReference type="PROSITE" id="PS50893">
    <property type="entry name" value="ABC_TRANSPORTER_2"/>
    <property type="match status" value="1"/>
</dbReference>
<dbReference type="EMBL" id="CP021404">
    <property type="protein sequence ID" value="ATI41204.1"/>
    <property type="molecule type" value="Genomic_DNA"/>
</dbReference>
<feature type="domain" description="ABC transporter" evidence="6">
    <location>
        <begin position="36"/>
        <end position="267"/>
    </location>
</feature>
<dbReference type="GO" id="GO:0016887">
    <property type="term" value="F:ATP hydrolysis activity"/>
    <property type="evidence" value="ECO:0007669"/>
    <property type="project" value="InterPro"/>
</dbReference>
<dbReference type="InterPro" id="IPR052156">
    <property type="entry name" value="BCAA_Transport_ATP-bd_LivF"/>
</dbReference>
<dbReference type="InterPro" id="IPR003439">
    <property type="entry name" value="ABC_transporter-like_ATP-bd"/>
</dbReference>
<dbReference type="Proteomes" id="UP000219050">
    <property type="component" value="Chromosome"/>
</dbReference>